<feature type="region of interest" description="Disordered" evidence="1">
    <location>
        <begin position="1"/>
        <end position="25"/>
    </location>
</feature>
<accession>A0AAV7RFR6</accession>
<evidence type="ECO:0000313" key="3">
    <source>
        <dbReference type="Proteomes" id="UP001066276"/>
    </source>
</evidence>
<dbReference type="Proteomes" id="UP001066276">
    <property type="component" value="Chromosome 5"/>
</dbReference>
<name>A0AAV7RFR6_PLEWA</name>
<dbReference type="AlphaFoldDB" id="A0AAV7RFR6"/>
<reference evidence="2" key="1">
    <citation type="journal article" date="2022" name="bioRxiv">
        <title>Sequencing and chromosome-scale assembly of the giantPleurodeles waltlgenome.</title>
        <authorList>
            <person name="Brown T."/>
            <person name="Elewa A."/>
            <person name="Iarovenko S."/>
            <person name="Subramanian E."/>
            <person name="Araus A.J."/>
            <person name="Petzold A."/>
            <person name="Susuki M."/>
            <person name="Suzuki K.-i.T."/>
            <person name="Hayashi T."/>
            <person name="Toyoda A."/>
            <person name="Oliveira C."/>
            <person name="Osipova E."/>
            <person name="Leigh N.D."/>
            <person name="Simon A."/>
            <person name="Yun M.H."/>
        </authorList>
    </citation>
    <scope>NUCLEOTIDE SEQUENCE</scope>
    <source>
        <strain evidence="2">20211129_DDA</strain>
        <tissue evidence="2">Liver</tissue>
    </source>
</reference>
<evidence type="ECO:0000256" key="1">
    <source>
        <dbReference type="SAM" id="MobiDB-lite"/>
    </source>
</evidence>
<evidence type="ECO:0000313" key="2">
    <source>
        <dbReference type="EMBL" id="KAJ1150355.1"/>
    </source>
</evidence>
<proteinExistence type="predicted"/>
<keyword evidence="3" id="KW-1185">Reference proteome</keyword>
<sequence>MDKEVRGKGTAPPQGVSNAKDVSGINPGKAVWFWRKNAAVSVRSSWEAKEAHGSKPFLTRCPINGATRGTVKTVRENRARAGKRKSKELMRQHADWERKQRISIQQRGITLLVKQKVNDHNY</sequence>
<organism evidence="2 3">
    <name type="scientific">Pleurodeles waltl</name>
    <name type="common">Iberian ribbed newt</name>
    <dbReference type="NCBI Taxonomy" id="8319"/>
    <lineage>
        <taxon>Eukaryota</taxon>
        <taxon>Metazoa</taxon>
        <taxon>Chordata</taxon>
        <taxon>Craniata</taxon>
        <taxon>Vertebrata</taxon>
        <taxon>Euteleostomi</taxon>
        <taxon>Amphibia</taxon>
        <taxon>Batrachia</taxon>
        <taxon>Caudata</taxon>
        <taxon>Salamandroidea</taxon>
        <taxon>Salamandridae</taxon>
        <taxon>Pleurodelinae</taxon>
        <taxon>Pleurodeles</taxon>
    </lineage>
</organism>
<gene>
    <name evidence="2" type="ORF">NDU88_003149</name>
</gene>
<protein>
    <submittedName>
        <fullName evidence="2">Uncharacterized protein</fullName>
    </submittedName>
</protein>
<dbReference type="EMBL" id="JANPWB010000009">
    <property type="protein sequence ID" value="KAJ1150355.1"/>
    <property type="molecule type" value="Genomic_DNA"/>
</dbReference>
<comment type="caution">
    <text evidence="2">The sequence shown here is derived from an EMBL/GenBank/DDBJ whole genome shotgun (WGS) entry which is preliminary data.</text>
</comment>
<feature type="region of interest" description="Disordered" evidence="1">
    <location>
        <begin position="72"/>
        <end position="94"/>
    </location>
</feature>